<sequence>MKRSGPGRNDTRSVLAARDPLSNRAFSAESCGGRAAFIAAIHSGSESAAPDSPKRHR</sequence>
<accession>X8CJN4</accession>
<comment type="caution">
    <text evidence="1">The sequence shown here is derived from an EMBL/GenBank/DDBJ whole genome shotgun (WGS) entry which is preliminary data.</text>
</comment>
<evidence type="ECO:0000313" key="1">
    <source>
        <dbReference type="EMBL" id="EUA56284.1"/>
    </source>
</evidence>
<dbReference type="AlphaFoldDB" id="X8CJN4"/>
<dbReference type="EMBL" id="JAOG01000002">
    <property type="protein sequence ID" value="EUA56284.1"/>
    <property type="molecule type" value="Genomic_DNA"/>
</dbReference>
<protein>
    <submittedName>
        <fullName evidence="1">Uncharacterized protein</fullName>
    </submittedName>
</protein>
<gene>
    <name evidence="1" type="ORF">I550_4443</name>
</gene>
<name>X8CJN4_MYCIT</name>
<proteinExistence type="predicted"/>
<dbReference type="Proteomes" id="UP000020825">
    <property type="component" value="Unassembled WGS sequence"/>
</dbReference>
<reference evidence="1 2" key="1">
    <citation type="submission" date="2013-12" db="EMBL/GenBank/DDBJ databases">
        <authorList>
            <person name="Zelazny A."/>
            <person name="Olivier K."/>
            <person name="Holland S."/>
            <person name="Lenaerts A."/>
            <person name="Ordway D."/>
            <person name="DeGroote M.A."/>
            <person name="Parker T."/>
            <person name="Sizemore C."/>
            <person name="Tallon L.J."/>
            <person name="Sadzewicz L.K."/>
            <person name="Sengamalay N."/>
            <person name="Fraser C.M."/>
            <person name="Hine E."/>
            <person name="Shefchek K.A."/>
            <person name="Das S.P."/>
            <person name="Tettelin H."/>
        </authorList>
    </citation>
    <scope>NUCLEOTIDE SEQUENCE [LARGE SCALE GENOMIC DNA]</scope>
    <source>
        <strain evidence="1 2">1956</strain>
    </source>
</reference>
<organism evidence="1 2">
    <name type="scientific">Mycobacterium intracellulare 1956</name>
    <dbReference type="NCBI Taxonomy" id="1299331"/>
    <lineage>
        <taxon>Bacteria</taxon>
        <taxon>Bacillati</taxon>
        <taxon>Actinomycetota</taxon>
        <taxon>Actinomycetes</taxon>
        <taxon>Mycobacteriales</taxon>
        <taxon>Mycobacteriaceae</taxon>
        <taxon>Mycobacterium</taxon>
        <taxon>Mycobacterium avium complex (MAC)</taxon>
    </lineage>
</organism>
<evidence type="ECO:0000313" key="2">
    <source>
        <dbReference type="Proteomes" id="UP000020825"/>
    </source>
</evidence>